<dbReference type="GO" id="GO:0005525">
    <property type="term" value="F:GTP binding"/>
    <property type="evidence" value="ECO:0007669"/>
    <property type="project" value="UniProtKB-KW"/>
</dbReference>
<dbReference type="NCBIfam" id="TIGR00491">
    <property type="entry name" value="aIF-2"/>
    <property type="match status" value="1"/>
</dbReference>
<evidence type="ECO:0000256" key="9">
    <source>
        <dbReference type="RuleBase" id="RU000644"/>
    </source>
</evidence>
<evidence type="ECO:0000256" key="3">
    <source>
        <dbReference type="ARBA" id="ARBA00022540"/>
    </source>
</evidence>
<evidence type="ECO:0000256" key="7">
    <source>
        <dbReference type="ARBA" id="ARBA00024852"/>
    </source>
</evidence>
<organism evidence="11 12">
    <name type="scientific">Ignicoccus pacificus DSM 13166</name>
    <dbReference type="NCBI Taxonomy" id="940294"/>
    <lineage>
        <taxon>Archaea</taxon>
        <taxon>Thermoproteota</taxon>
        <taxon>Thermoprotei</taxon>
        <taxon>Desulfurococcales</taxon>
        <taxon>Desulfurococcaceae</taxon>
        <taxon>Ignicoccus</taxon>
    </lineage>
</organism>
<dbReference type="Proteomes" id="UP001063698">
    <property type="component" value="Chromosome"/>
</dbReference>
<dbReference type="FunFam" id="3.40.50.300:FF:000112">
    <property type="entry name" value="Eukaryotic translation initiation factor 5B"/>
    <property type="match status" value="1"/>
</dbReference>
<dbReference type="InterPro" id="IPR000795">
    <property type="entry name" value="T_Tr_GTP-bd_dom"/>
</dbReference>
<dbReference type="Pfam" id="PF14578">
    <property type="entry name" value="GTP_EFTU_D4"/>
    <property type="match status" value="1"/>
</dbReference>
<evidence type="ECO:0000313" key="12">
    <source>
        <dbReference type="Proteomes" id="UP001063698"/>
    </source>
</evidence>
<dbReference type="SUPFAM" id="SSF52540">
    <property type="entry name" value="P-loop containing nucleoside triphosphate hydrolases"/>
    <property type="match status" value="1"/>
</dbReference>
<dbReference type="HAMAP" id="MF_00100_A">
    <property type="entry name" value="IF_2_A"/>
    <property type="match status" value="1"/>
</dbReference>
<feature type="binding site" evidence="8">
    <location>
        <begin position="137"/>
        <end position="140"/>
    </location>
    <ligand>
        <name>GTP</name>
        <dbReference type="ChEBI" id="CHEBI:37565"/>
    </ligand>
</feature>
<gene>
    <name evidence="8" type="primary">infB</name>
    <name evidence="11" type="ORF">IPA_09780</name>
</gene>
<dbReference type="InterPro" id="IPR023115">
    <property type="entry name" value="TIF_IF2_dom3"/>
</dbReference>
<dbReference type="Gene3D" id="3.40.50.10050">
    <property type="entry name" value="Translation initiation factor IF- 2, domain 3"/>
    <property type="match status" value="1"/>
</dbReference>
<dbReference type="GO" id="GO:0003743">
    <property type="term" value="F:translation initiation factor activity"/>
    <property type="evidence" value="ECO:0007669"/>
    <property type="project" value="UniProtKB-UniRule"/>
</dbReference>
<evidence type="ECO:0000256" key="5">
    <source>
        <dbReference type="ARBA" id="ARBA00022917"/>
    </source>
</evidence>
<dbReference type="Gene3D" id="3.40.50.300">
    <property type="entry name" value="P-loop containing nucleotide triphosphate hydrolases"/>
    <property type="match status" value="1"/>
</dbReference>
<dbReference type="InterPro" id="IPR027417">
    <property type="entry name" value="P-loop_NTPase"/>
</dbReference>
<sequence length="607" mass="67804">MSEERQRRLRQPIVAVLGHVDHGKTTLLDKIRGTTVAAKEPGQITQHVGASLVPSNVIEKVTEPLKKLIPTVKLELPGLLFIDTPGHEIFTNLRKRGGAVADLAILVVDIMEGFQPQTYEAVEILKQRKVPFIVAANKVDRIPGWRPNPDQPILISMRKQDPSVIEFMDNQIYKIMGELAKMGFDSDRFDRIKNYTRQIAIVPISAKTGEGVPELLALLAGLAQRFMKGKLKYVEGPAKGVVMEVKEEPGYGSTIDTIIYDGIIKQGDTIVVGGIEEPIVTKVRALLIPEPLQEIRATKRFRAVDEVSAAAGVKIVAPGLDKAVAGAPIYVVEREEDLEKIKEQVKKEVEEVLIETDAEGVIVKADTLGTLEALVQFLRSRNIPVRMARVGPVTKRDVMEAIAVKRHKKEYGVILAFNVKVLPEAKELAEKEGIKIFQHNVIYKLIEDFEEWLNKLKEEERRKELEKLIRPGKIRILPGFVFRRSDPAIVGVEVLGGTIKPGYPLMKESGERVGSILQIQDKGKTVHVARAGQQVAISIKGRVMVGRHIHEGEILYTDIPSSHARLWQTKFRKELSDDEWHTLQEIIKIKRKQDPLYGLAIGASTNK</sequence>
<dbReference type="CDD" id="cd03703">
    <property type="entry name" value="aeIF5B_II"/>
    <property type="match status" value="1"/>
</dbReference>
<keyword evidence="4 8" id="KW-0547">Nucleotide-binding</keyword>
<dbReference type="InterPro" id="IPR009000">
    <property type="entry name" value="Transl_B-barrel_sf"/>
</dbReference>
<evidence type="ECO:0000256" key="2">
    <source>
        <dbReference type="ARBA" id="ARBA00020166"/>
    </source>
</evidence>
<dbReference type="Gene3D" id="2.40.30.10">
    <property type="entry name" value="Translation factors"/>
    <property type="match status" value="2"/>
</dbReference>
<keyword evidence="5 8" id="KW-0648">Protein biosynthesis</keyword>
<keyword evidence="3 8" id="KW-0396">Initiation factor</keyword>
<dbReference type="FunFam" id="3.40.50.10050:FF:000009">
    <property type="entry name" value="Probable translation initiation factor IF-2"/>
    <property type="match status" value="1"/>
</dbReference>
<dbReference type="PANTHER" id="PTHR43381:SF4">
    <property type="entry name" value="EUKARYOTIC TRANSLATION INITIATION FACTOR 5B"/>
    <property type="match status" value="1"/>
</dbReference>
<keyword evidence="6 8" id="KW-0342">GTP-binding</keyword>
<protein>
    <recommendedName>
        <fullName evidence="2 8">Probable translation initiation factor IF-2</fullName>
    </recommendedName>
</protein>
<dbReference type="InterPro" id="IPR015760">
    <property type="entry name" value="TIF_IF2"/>
</dbReference>
<feature type="binding site" evidence="8">
    <location>
        <begin position="18"/>
        <end position="25"/>
    </location>
    <ligand>
        <name>GTP</name>
        <dbReference type="ChEBI" id="CHEBI:37565"/>
    </ligand>
</feature>
<evidence type="ECO:0000259" key="10">
    <source>
        <dbReference type="PROSITE" id="PS51722"/>
    </source>
</evidence>
<dbReference type="InterPro" id="IPR036925">
    <property type="entry name" value="TIF_IF2_dom3_sf"/>
</dbReference>
<dbReference type="GO" id="GO:0003924">
    <property type="term" value="F:GTPase activity"/>
    <property type="evidence" value="ECO:0007669"/>
    <property type="project" value="UniProtKB-UniRule"/>
</dbReference>
<dbReference type="CDD" id="cd01887">
    <property type="entry name" value="IF2_eIF5B"/>
    <property type="match status" value="1"/>
</dbReference>
<accession>A0A977KAC2</accession>
<name>A0A977KAC2_9CREN</name>
<dbReference type="Pfam" id="PF11987">
    <property type="entry name" value="IF-2"/>
    <property type="match status" value="1"/>
</dbReference>
<dbReference type="InterPro" id="IPR004544">
    <property type="entry name" value="TF_aIF-2_arc"/>
</dbReference>
<dbReference type="AlphaFoldDB" id="A0A977KAC2"/>
<evidence type="ECO:0000313" key="11">
    <source>
        <dbReference type="EMBL" id="UXD21936.1"/>
    </source>
</evidence>
<dbReference type="KEGG" id="ipc:IPA_09780"/>
<comment type="function">
    <text evidence="7 8 9">Function in general translation initiation by promoting the binding of the formylmethionine-tRNA to ribosomes. Seems to function along with eIF-2.</text>
</comment>
<dbReference type="SUPFAM" id="SSF50447">
    <property type="entry name" value="Translation proteins"/>
    <property type="match status" value="1"/>
</dbReference>
<dbReference type="InterPro" id="IPR029459">
    <property type="entry name" value="EFTU-type"/>
</dbReference>
<reference evidence="11" key="1">
    <citation type="submission" date="2013-11" db="EMBL/GenBank/DDBJ databases">
        <title>Comparative genomics of Ignicoccus.</title>
        <authorList>
            <person name="Podar M."/>
        </authorList>
    </citation>
    <scope>NUCLEOTIDE SEQUENCE</scope>
    <source>
        <strain evidence="11">DSM 13166</strain>
    </source>
</reference>
<dbReference type="PROSITE" id="PS51722">
    <property type="entry name" value="G_TR_2"/>
    <property type="match status" value="1"/>
</dbReference>
<dbReference type="SUPFAM" id="SSF52156">
    <property type="entry name" value="Initiation factor IF2/eIF5b, domain 3"/>
    <property type="match status" value="1"/>
</dbReference>
<dbReference type="GO" id="GO:0005737">
    <property type="term" value="C:cytoplasm"/>
    <property type="evidence" value="ECO:0007669"/>
    <property type="project" value="TreeGrafter"/>
</dbReference>
<evidence type="ECO:0000256" key="6">
    <source>
        <dbReference type="ARBA" id="ARBA00023134"/>
    </source>
</evidence>
<dbReference type="PANTHER" id="PTHR43381">
    <property type="entry name" value="TRANSLATION INITIATION FACTOR IF-2-RELATED"/>
    <property type="match status" value="1"/>
</dbReference>
<feature type="domain" description="Tr-type G" evidence="10">
    <location>
        <begin position="9"/>
        <end position="228"/>
    </location>
</feature>
<dbReference type="PRINTS" id="PR00315">
    <property type="entry name" value="ELONGATNFCT"/>
</dbReference>
<dbReference type="FunFam" id="2.40.30.10:FF:000013">
    <property type="entry name" value="eukaryotic translation initiation factor 5B"/>
    <property type="match status" value="1"/>
</dbReference>
<feature type="binding site" evidence="8">
    <location>
        <begin position="83"/>
        <end position="87"/>
    </location>
    <ligand>
        <name>GTP</name>
        <dbReference type="ChEBI" id="CHEBI:37565"/>
    </ligand>
</feature>
<comment type="similarity">
    <text evidence="1 8 9">Belongs to the TRAFAC class translation factor GTPase superfamily. Classic translation factor GTPase family. IF-2 subfamily.</text>
</comment>
<evidence type="ECO:0000256" key="4">
    <source>
        <dbReference type="ARBA" id="ARBA00022741"/>
    </source>
</evidence>
<keyword evidence="12" id="KW-1185">Reference proteome</keyword>
<evidence type="ECO:0000256" key="1">
    <source>
        <dbReference type="ARBA" id="ARBA00007733"/>
    </source>
</evidence>
<dbReference type="InterPro" id="IPR005225">
    <property type="entry name" value="Small_GTP-bd"/>
</dbReference>
<dbReference type="NCBIfam" id="TIGR00231">
    <property type="entry name" value="small_GTP"/>
    <property type="match status" value="1"/>
</dbReference>
<dbReference type="NCBIfam" id="NF011418">
    <property type="entry name" value="PRK14845.1"/>
    <property type="match status" value="1"/>
</dbReference>
<proteinExistence type="inferred from homology"/>
<dbReference type="EMBL" id="CP006868">
    <property type="protein sequence ID" value="UXD21936.1"/>
    <property type="molecule type" value="Genomic_DNA"/>
</dbReference>
<dbReference type="Pfam" id="PF00009">
    <property type="entry name" value="GTP_EFTU"/>
    <property type="match status" value="1"/>
</dbReference>
<dbReference type="CDD" id="cd16266">
    <property type="entry name" value="IF2_aeIF5B_IV"/>
    <property type="match status" value="1"/>
</dbReference>
<dbReference type="NCBIfam" id="NF003078">
    <property type="entry name" value="PRK04004.1"/>
    <property type="match status" value="1"/>
</dbReference>
<evidence type="ECO:0000256" key="8">
    <source>
        <dbReference type="HAMAP-Rule" id="MF_00100"/>
    </source>
</evidence>